<organism evidence="6 7">
    <name type="scientific">Sphaerosporella brunnea</name>
    <dbReference type="NCBI Taxonomy" id="1250544"/>
    <lineage>
        <taxon>Eukaryota</taxon>
        <taxon>Fungi</taxon>
        <taxon>Dikarya</taxon>
        <taxon>Ascomycota</taxon>
        <taxon>Pezizomycotina</taxon>
        <taxon>Pezizomycetes</taxon>
        <taxon>Pezizales</taxon>
        <taxon>Pyronemataceae</taxon>
        <taxon>Sphaerosporella</taxon>
    </lineage>
</organism>
<keyword evidence="4" id="KW-0624">Polysaccharide degradation</keyword>
<comment type="similarity">
    <text evidence="1">Belongs to the glycosyl hydrolase 10 (cellulase F) family.</text>
</comment>
<comment type="caution">
    <text evidence="6">The sequence shown here is derived from an EMBL/GenBank/DDBJ whole genome shotgun (WGS) entry which is preliminary data.</text>
</comment>
<proteinExistence type="inferred from homology"/>
<dbReference type="EMBL" id="VXIS01000014">
    <property type="protein sequence ID" value="KAA8913519.1"/>
    <property type="molecule type" value="Genomic_DNA"/>
</dbReference>
<keyword evidence="7" id="KW-1185">Reference proteome</keyword>
<protein>
    <recommendedName>
        <fullName evidence="5">GH10 domain-containing protein</fullName>
    </recommendedName>
</protein>
<dbReference type="Proteomes" id="UP000326924">
    <property type="component" value="Unassembled WGS sequence"/>
</dbReference>
<dbReference type="AlphaFoldDB" id="A0A5J5F9C3"/>
<evidence type="ECO:0000256" key="4">
    <source>
        <dbReference type="ARBA" id="ARBA00023326"/>
    </source>
</evidence>
<dbReference type="Gene3D" id="3.20.20.80">
    <property type="entry name" value="Glycosidases"/>
    <property type="match status" value="1"/>
</dbReference>
<dbReference type="SUPFAM" id="SSF51445">
    <property type="entry name" value="(Trans)glycosidases"/>
    <property type="match status" value="1"/>
</dbReference>
<dbReference type="InParanoid" id="A0A5J5F9C3"/>
<accession>A0A5J5F9C3</accession>
<reference evidence="6 7" key="1">
    <citation type="submission" date="2019-09" db="EMBL/GenBank/DDBJ databases">
        <title>Draft genome of the ectomycorrhizal ascomycete Sphaerosporella brunnea.</title>
        <authorList>
            <consortium name="DOE Joint Genome Institute"/>
            <person name="Benucci G.M."/>
            <person name="Marozzi G."/>
            <person name="Antonielli L."/>
            <person name="Sanchez S."/>
            <person name="Marco P."/>
            <person name="Wang X."/>
            <person name="Falini L.B."/>
            <person name="Barry K."/>
            <person name="Haridas S."/>
            <person name="Lipzen A."/>
            <person name="Labutti K."/>
            <person name="Grigoriev I.V."/>
            <person name="Murat C."/>
            <person name="Martin F."/>
            <person name="Albertini E."/>
            <person name="Donnini D."/>
            <person name="Bonito G."/>
        </authorList>
    </citation>
    <scope>NUCLEOTIDE SEQUENCE [LARGE SCALE GENOMIC DNA]</scope>
    <source>
        <strain evidence="6 7">Sb_GMNB300</strain>
    </source>
</reference>
<feature type="domain" description="GH10" evidence="5">
    <location>
        <begin position="23"/>
        <end position="97"/>
    </location>
</feature>
<dbReference type="GO" id="GO:0031176">
    <property type="term" value="F:endo-1,4-beta-xylanase activity"/>
    <property type="evidence" value="ECO:0007669"/>
    <property type="project" value="UniProtKB-ARBA"/>
</dbReference>
<evidence type="ECO:0000313" key="6">
    <source>
        <dbReference type="EMBL" id="KAA8913519.1"/>
    </source>
</evidence>
<evidence type="ECO:0000259" key="5">
    <source>
        <dbReference type="Pfam" id="PF00331"/>
    </source>
</evidence>
<dbReference type="InterPro" id="IPR017853">
    <property type="entry name" value="GH"/>
</dbReference>
<sequence>MTVAEAENNEFPDVMAKGAASAQTAIKSEPTITGLDIAMTEIDASYQLWAQSVNYKQTINACVKLPNCVGATGVSDKDSRVPGIFTGYGAPLLLDDDSSILWSAGGNEED</sequence>
<gene>
    <name evidence="6" type="ORF">FN846DRAFT_916162</name>
</gene>
<evidence type="ECO:0000313" key="7">
    <source>
        <dbReference type="Proteomes" id="UP000326924"/>
    </source>
</evidence>
<dbReference type="GO" id="GO:0000272">
    <property type="term" value="P:polysaccharide catabolic process"/>
    <property type="evidence" value="ECO:0007669"/>
    <property type="project" value="UniProtKB-KW"/>
</dbReference>
<name>A0A5J5F9C3_9PEZI</name>
<dbReference type="InterPro" id="IPR001000">
    <property type="entry name" value="GH10_dom"/>
</dbReference>
<keyword evidence="2" id="KW-0378">Hydrolase</keyword>
<evidence type="ECO:0000256" key="2">
    <source>
        <dbReference type="ARBA" id="ARBA00022801"/>
    </source>
</evidence>
<evidence type="ECO:0000256" key="1">
    <source>
        <dbReference type="ARBA" id="ARBA00007495"/>
    </source>
</evidence>
<keyword evidence="3" id="KW-0119">Carbohydrate metabolism</keyword>
<dbReference type="Pfam" id="PF00331">
    <property type="entry name" value="Glyco_hydro_10"/>
    <property type="match status" value="1"/>
</dbReference>
<evidence type="ECO:0000256" key="3">
    <source>
        <dbReference type="ARBA" id="ARBA00023277"/>
    </source>
</evidence>